<keyword evidence="1" id="KW-1133">Transmembrane helix</keyword>
<proteinExistence type="predicted"/>
<dbReference type="Proteomes" id="UP000694545">
    <property type="component" value="Unplaced"/>
</dbReference>
<keyword evidence="1" id="KW-0812">Transmembrane</keyword>
<accession>A0A8D2IX27</accession>
<sequence length="209" mass="21384">MKGAVDPESSPEERGGGRVQLGIWSRKGQWLMGASQAAISIAPHLPFNRLCPQINRGAAAGFLLQALVPLMKMATGLTTPLGLGAASAPEPPEAGWVSPVVGLPLLAFGFHWLNGDRSTGKAVATHSVTLVAAVTILIVSVFTSNAYGVLGSLLVGAAGLLAGTGLPLAVAARQGDILHGLMAAANLALCWALQGLAWEGSSHNQSIWV</sequence>
<dbReference type="Ensembl" id="ENSVKKT00000003673.1">
    <property type="protein sequence ID" value="ENSVKKP00000003574.1"/>
    <property type="gene ID" value="ENSVKKG00000002740.1"/>
</dbReference>
<keyword evidence="3" id="KW-1185">Reference proteome</keyword>
<feature type="transmembrane region" description="Helical" evidence="1">
    <location>
        <begin position="125"/>
        <end position="143"/>
    </location>
</feature>
<dbReference type="AlphaFoldDB" id="A0A8D2IX27"/>
<organism evidence="2 3">
    <name type="scientific">Varanus komodoensis</name>
    <name type="common">Komodo dragon</name>
    <dbReference type="NCBI Taxonomy" id="61221"/>
    <lineage>
        <taxon>Eukaryota</taxon>
        <taxon>Metazoa</taxon>
        <taxon>Chordata</taxon>
        <taxon>Craniata</taxon>
        <taxon>Vertebrata</taxon>
        <taxon>Euteleostomi</taxon>
        <taxon>Lepidosauria</taxon>
        <taxon>Squamata</taxon>
        <taxon>Bifurcata</taxon>
        <taxon>Unidentata</taxon>
        <taxon>Episquamata</taxon>
        <taxon>Toxicofera</taxon>
        <taxon>Anguimorpha</taxon>
        <taxon>Paleoanguimorpha</taxon>
        <taxon>Varanoidea</taxon>
        <taxon>Varanidae</taxon>
        <taxon>Varanus</taxon>
    </lineage>
</organism>
<reference evidence="2" key="2">
    <citation type="submission" date="2025-09" db="UniProtKB">
        <authorList>
            <consortium name="Ensembl"/>
        </authorList>
    </citation>
    <scope>IDENTIFICATION</scope>
</reference>
<name>A0A8D2IX27_VARKO</name>
<protein>
    <submittedName>
        <fullName evidence="2">Uncharacterized protein</fullName>
    </submittedName>
</protein>
<evidence type="ECO:0000313" key="3">
    <source>
        <dbReference type="Proteomes" id="UP000694545"/>
    </source>
</evidence>
<feature type="transmembrane region" description="Helical" evidence="1">
    <location>
        <begin position="94"/>
        <end position="113"/>
    </location>
</feature>
<evidence type="ECO:0000256" key="1">
    <source>
        <dbReference type="SAM" id="Phobius"/>
    </source>
</evidence>
<reference evidence="2" key="1">
    <citation type="submission" date="2025-08" db="UniProtKB">
        <authorList>
            <consortium name="Ensembl"/>
        </authorList>
    </citation>
    <scope>IDENTIFICATION</scope>
</reference>
<feature type="transmembrane region" description="Helical" evidence="1">
    <location>
        <begin position="57"/>
        <end position="74"/>
    </location>
</feature>
<keyword evidence="1" id="KW-0472">Membrane</keyword>
<feature type="transmembrane region" description="Helical" evidence="1">
    <location>
        <begin position="149"/>
        <end position="170"/>
    </location>
</feature>
<evidence type="ECO:0000313" key="2">
    <source>
        <dbReference type="Ensembl" id="ENSVKKP00000003574.1"/>
    </source>
</evidence>
<feature type="transmembrane region" description="Helical" evidence="1">
    <location>
        <begin position="177"/>
        <end position="198"/>
    </location>
</feature>